<evidence type="ECO:0000256" key="1">
    <source>
        <dbReference type="SAM" id="MobiDB-lite"/>
    </source>
</evidence>
<dbReference type="PANTHER" id="PTHR33064">
    <property type="entry name" value="POL PROTEIN"/>
    <property type="match status" value="1"/>
</dbReference>
<dbReference type="SUPFAM" id="SSF56672">
    <property type="entry name" value="DNA/RNA polymerases"/>
    <property type="match status" value="1"/>
</dbReference>
<keyword evidence="3" id="KW-1185">Reference proteome</keyword>
<sequence>MEALITKIDSQFKEIKGEMKKTRYRCNSCGGHHPSSECDNKPMGGPKKEANYIYEGYRGGGYRGNYYGRNSINWRDCQPRDDNRHSQPREDNNPTPPTPEKKFNDIDFEKTMSEFCTAQGMPNYGKFLKCLVSNKSKMKKISTTFLNKECTAIIQNKLPPNLEGIVLGHKVSNTGLEVDKAKINVIAKLPPPTNVKAVRSFLRHVGFYRRFIKDFSKISRLMTKLLEKNLVFDFNEECIKAFKMLKEKLMHAPIMVSPD</sequence>
<feature type="region of interest" description="Disordered" evidence="1">
    <location>
        <begin position="77"/>
        <end position="104"/>
    </location>
</feature>
<reference evidence="2" key="1">
    <citation type="journal article" date="2022" name="Int. J. Mol. Sci.">
        <title>Draft Genome of Tanacetum Coccineum: Genomic Comparison of Closely Related Tanacetum-Family Plants.</title>
        <authorList>
            <person name="Yamashiro T."/>
            <person name="Shiraishi A."/>
            <person name="Nakayama K."/>
            <person name="Satake H."/>
        </authorList>
    </citation>
    <scope>NUCLEOTIDE SEQUENCE</scope>
</reference>
<feature type="compositionally biased region" description="Basic and acidic residues" evidence="1">
    <location>
        <begin position="77"/>
        <end position="92"/>
    </location>
</feature>
<accession>A0ABQ5EVZ0</accession>
<proteinExistence type="predicted"/>
<dbReference type="Gene3D" id="3.30.70.270">
    <property type="match status" value="1"/>
</dbReference>
<evidence type="ECO:0000313" key="3">
    <source>
        <dbReference type="Proteomes" id="UP001151760"/>
    </source>
</evidence>
<dbReference type="Proteomes" id="UP001151760">
    <property type="component" value="Unassembled WGS sequence"/>
</dbReference>
<comment type="caution">
    <text evidence="2">The sequence shown here is derived from an EMBL/GenBank/DDBJ whole genome shotgun (WGS) entry which is preliminary data.</text>
</comment>
<evidence type="ECO:0000313" key="2">
    <source>
        <dbReference type="EMBL" id="GJT55052.1"/>
    </source>
</evidence>
<organism evidence="2 3">
    <name type="scientific">Tanacetum coccineum</name>
    <dbReference type="NCBI Taxonomy" id="301880"/>
    <lineage>
        <taxon>Eukaryota</taxon>
        <taxon>Viridiplantae</taxon>
        <taxon>Streptophyta</taxon>
        <taxon>Embryophyta</taxon>
        <taxon>Tracheophyta</taxon>
        <taxon>Spermatophyta</taxon>
        <taxon>Magnoliopsida</taxon>
        <taxon>eudicotyledons</taxon>
        <taxon>Gunneridae</taxon>
        <taxon>Pentapetalae</taxon>
        <taxon>asterids</taxon>
        <taxon>campanulids</taxon>
        <taxon>Asterales</taxon>
        <taxon>Asteraceae</taxon>
        <taxon>Asteroideae</taxon>
        <taxon>Anthemideae</taxon>
        <taxon>Anthemidinae</taxon>
        <taxon>Tanacetum</taxon>
    </lineage>
</organism>
<evidence type="ECO:0008006" key="4">
    <source>
        <dbReference type="Google" id="ProtNLM"/>
    </source>
</evidence>
<reference evidence="2" key="2">
    <citation type="submission" date="2022-01" db="EMBL/GenBank/DDBJ databases">
        <authorList>
            <person name="Yamashiro T."/>
            <person name="Shiraishi A."/>
            <person name="Satake H."/>
            <person name="Nakayama K."/>
        </authorList>
    </citation>
    <scope>NUCLEOTIDE SEQUENCE</scope>
</reference>
<name>A0ABQ5EVZ0_9ASTR</name>
<dbReference type="InterPro" id="IPR051320">
    <property type="entry name" value="Viral_Replic_Matur_Polypro"/>
</dbReference>
<dbReference type="InterPro" id="IPR043128">
    <property type="entry name" value="Rev_trsase/Diguanyl_cyclase"/>
</dbReference>
<dbReference type="PANTHER" id="PTHR33064:SF39">
    <property type="match status" value="1"/>
</dbReference>
<dbReference type="InterPro" id="IPR043502">
    <property type="entry name" value="DNA/RNA_pol_sf"/>
</dbReference>
<protein>
    <recommendedName>
        <fullName evidence="4">Reverse transcriptase domain-containing protein</fullName>
    </recommendedName>
</protein>
<gene>
    <name evidence="2" type="ORF">Tco_0990106</name>
</gene>
<dbReference type="EMBL" id="BQNB010016725">
    <property type="protein sequence ID" value="GJT55052.1"/>
    <property type="molecule type" value="Genomic_DNA"/>
</dbReference>